<keyword evidence="2" id="KW-1185">Reference proteome</keyword>
<dbReference type="RefSeq" id="WP_146885269.1">
    <property type="nucleotide sequence ID" value="NZ_BJXB01000012.1"/>
</dbReference>
<organism evidence="1 2">
    <name type="scientific">Deinococcus cellulosilyticus (strain DSM 18568 / NBRC 106333 / KACC 11606 / 5516J-15)</name>
    <dbReference type="NCBI Taxonomy" id="1223518"/>
    <lineage>
        <taxon>Bacteria</taxon>
        <taxon>Thermotogati</taxon>
        <taxon>Deinococcota</taxon>
        <taxon>Deinococci</taxon>
        <taxon>Deinococcales</taxon>
        <taxon>Deinococcaceae</taxon>
        <taxon>Deinococcus</taxon>
    </lineage>
</organism>
<accession>A0A511N2X3</accession>
<sequence length="110" mass="12935">MPYRKSEYRQLTAAEARERFSLAKQEREHLNTARILDEIMERIHNVTGLETAGSIAGPRLQIIVKEMAPAVRQKLEDLGYQIIEHEFVREDPDTQEETDRFGHWVISWEN</sequence>
<dbReference type="AlphaFoldDB" id="A0A511N2X3"/>
<dbReference type="EMBL" id="BJXB01000012">
    <property type="protein sequence ID" value="GEM47200.1"/>
    <property type="molecule type" value="Genomic_DNA"/>
</dbReference>
<reference evidence="1 2" key="1">
    <citation type="submission" date="2019-07" db="EMBL/GenBank/DDBJ databases">
        <title>Whole genome shotgun sequence of Deinococcus cellulosilyticus NBRC 106333.</title>
        <authorList>
            <person name="Hosoyama A."/>
            <person name="Uohara A."/>
            <person name="Ohji S."/>
            <person name="Ichikawa N."/>
        </authorList>
    </citation>
    <scope>NUCLEOTIDE SEQUENCE [LARGE SCALE GENOMIC DNA]</scope>
    <source>
        <strain evidence="1 2">NBRC 106333</strain>
    </source>
</reference>
<evidence type="ECO:0000313" key="1">
    <source>
        <dbReference type="EMBL" id="GEM47200.1"/>
    </source>
</evidence>
<comment type="caution">
    <text evidence="1">The sequence shown here is derived from an EMBL/GenBank/DDBJ whole genome shotgun (WGS) entry which is preliminary data.</text>
</comment>
<evidence type="ECO:0000313" key="2">
    <source>
        <dbReference type="Proteomes" id="UP000321306"/>
    </source>
</evidence>
<proteinExistence type="predicted"/>
<gene>
    <name evidence="1" type="ORF">DC3_28350</name>
</gene>
<dbReference type="Proteomes" id="UP000321306">
    <property type="component" value="Unassembled WGS sequence"/>
</dbReference>
<protein>
    <submittedName>
        <fullName evidence="1">Uncharacterized protein</fullName>
    </submittedName>
</protein>
<name>A0A511N2X3_DEIC1</name>